<evidence type="ECO:0000256" key="1">
    <source>
        <dbReference type="SAM" id="MobiDB-lite"/>
    </source>
</evidence>
<sequence length="451" mass="49657">MSQTAAEKAALLQIIADCKAAVKRHDDSSDSDETDVAYGTNRGNKLKRKARQVHAGSLDEPTGKKLTPELIEYNGRQRMILYRNTGKRDEPEEQRAPGPGRKRKQKASTSIEDEGPGDLDPYANIHLETLLAPAVEPKDIPNHPALSLPYKSRHLTDLCDQVLDIICAEHKHLVTIKRLLTLLLGDDPWVSGDKMESVVAPKYIQEAQAMIEEREKAKAAAESQAKETQSTIPDGDVEMVDSGRLDESTEKQPGNEVPAKSPIPKVEHPSPPEGFAETAGESSSAAQNRPATTTQNPPPAVADGDPNAMQIIDGATPAPTGLPAGVDPYEVINATSSWFYPPARDEDAKNFGLPVQEAEETRQLLLLAVQKEEEFIRGLERVRAMLLKADRQRKEVWDWCRADGAPELSDGEDYVDLDFWGLKEGDLIKGAEEEEEEDPKGKKTARTSRRN</sequence>
<dbReference type="GO" id="GO:0033698">
    <property type="term" value="C:Rpd3L complex"/>
    <property type="evidence" value="ECO:0007669"/>
    <property type="project" value="TreeGrafter"/>
</dbReference>
<dbReference type="InterPro" id="IPR013904">
    <property type="entry name" value="RXT2_N"/>
</dbReference>
<evidence type="ECO:0000313" key="3">
    <source>
        <dbReference type="EMBL" id="KAK6353783.1"/>
    </source>
</evidence>
<keyword evidence="4" id="KW-1185">Reference proteome</keyword>
<feature type="compositionally biased region" description="Polar residues" evidence="1">
    <location>
        <begin position="280"/>
        <end position="295"/>
    </location>
</feature>
<feature type="region of interest" description="Disordered" evidence="1">
    <location>
        <begin position="214"/>
        <end position="321"/>
    </location>
</feature>
<name>A0AAV9V3B0_9PEZI</name>
<accession>A0AAV9V3B0</accession>
<dbReference type="GO" id="GO:0005829">
    <property type="term" value="C:cytosol"/>
    <property type="evidence" value="ECO:0007669"/>
    <property type="project" value="TreeGrafter"/>
</dbReference>
<feature type="compositionally biased region" description="Basic and acidic residues" evidence="1">
    <location>
        <begin position="241"/>
        <end position="250"/>
    </location>
</feature>
<feature type="compositionally biased region" description="Basic and acidic residues" evidence="1">
    <location>
        <begin position="86"/>
        <end position="95"/>
    </location>
</feature>
<gene>
    <name evidence="3" type="ORF">TWF730_008209</name>
</gene>
<reference evidence="3 4" key="1">
    <citation type="submission" date="2019-10" db="EMBL/GenBank/DDBJ databases">
        <authorList>
            <person name="Palmer J.M."/>
        </authorList>
    </citation>
    <scope>NUCLEOTIDE SEQUENCE [LARGE SCALE GENOMIC DNA]</scope>
    <source>
        <strain evidence="3 4">TWF730</strain>
    </source>
</reference>
<feature type="domain" description="Transcriptional regulatory protein RXT2 N-terminal" evidence="2">
    <location>
        <begin position="40"/>
        <end position="186"/>
    </location>
</feature>
<protein>
    <recommendedName>
        <fullName evidence="2">Transcriptional regulatory protein RXT2 N-terminal domain-containing protein</fullName>
    </recommendedName>
</protein>
<organism evidence="3 4">
    <name type="scientific">Orbilia blumenaviensis</name>
    <dbReference type="NCBI Taxonomy" id="1796055"/>
    <lineage>
        <taxon>Eukaryota</taxon>
        <taxon>Fungi</taxon>
        <taxon>Dikarya</taxon>
        <taxon>Ascomycota</taxon>
        <taxon>Pezizomycotina</taxon>
        <taxon>Orbiliomycetes</taxon>
        <taxon>Orbiliales</taxon>
        <taxon>Orbiliaceae</taxon>
        <taxon>Orbilia</taxon>
    </lineage>
</organism>
<feature type="compositionally biased region" description="Basic residues" evidence="1">
    <location>
        <begin position="442"/>
        <end position="451"/>
    </location>
</feature>
<proteinExistence type="predicted"/>
<dbReference type="InterPro" id="IPR039602">
    <property type="entry name" value="Rxt2"/>
</dbReference>
<evidence type="ECO:0000259" key="2">
    <source>
        <dbReference type="Pfam" id="PF08595"/>
    </source>
</evidence>
<dbReference type="EMBL" id="JAVHNS010000005">
    <property type="protein sequence ID" value="KAK6353783.1"/>
    <property type="molecule type" value="Genomic_DNA"/>
</dbReference>
<dbReference type="AlphaFoldDB" id="A0AAV9V3B0"/>
<evidence type="ECO:0000313" key="4">
    <source>
        <dbReference type="Proteomes" id="UP001373714"/>
    </source>
</evidence>
<dbReference type="PANTHER" id="PTHR28232:SF1">
    <property type="entry name" value="TRANSCRIPTIONAL REGULATORY PROTEIN RXT2"/>
    <property type="match status" value="1"/>
</dbReference>
<dbReference type="Proteomes" id="UP001373714">
    <property type="component" value="Unassembled WGS sequence"/>
</dbReference>
<dbReference type="Pfam" id="PF08595">
    <property type="entry name" value="RXT2_N"/>
    <property type="match status" value="1"/>
</dbReference>
<feature type="region of interest" description="Disordered" evidence="1">
    <location>
        <begin position="428"/>
        <end position="451"/>
    </location>
</feature>
<comment type="caution">
    <text evidence="3">The sequence shown here is derived from an EMBL/GenBank/DDBJ whole genome shotgun (WGS) entry which is preliminary data.</text>
</comment>
<dbReference type="PANTHER" id="PTHR28232">
    <property type="entry name" value="TRANSCRIPTIONAL REGULATORY PROTEIN RXT2"/>
    <property type="match status" value="1"/>
</dbReference>
<feature type="region of interest" description="Disordered" evidence="1">
    <location>
        <begin position="21"/>
        <end position="119"/>
    </location>
</feature>